<dbReference type="EMBL" id="CP042185">
    <property type="protein sequence ID" value="QDS67891.1"/>
    <property type="molecule type" value="Genomic_DNA"/>
</dbReference>
<accession>A0A517KWY2</accession>
<protein>
    <submittedName>
        <fullName evidence="7">Uncharacterized protein</fullName>
    </submittedName>
</protein>
<reference evidence="7 8" key="1">
    <citation type="submission" date="2019-07" db="EMBL/GenBank/DDBJ databases">
        <title>Finished genome of Venturia effusa.</title>
        <authorList>
            <person name="Young C.A."/>
            <person name="Cox M.P."/>
            <person name="Ganley A.R.D."/>
            <person name="David W.J."/>
        </authorList>
    </citation>
    <scope>NUCLEOTIDE SEQUENCE [LARGE SCALE GENOMIC DNA]</scope>
    <source>
        <strain evidence="8">albino</strain>
    </source>
</reference>
<comment type="similarity">
    <text evidence="2">Belongs to the IFI6/IFI27 family.</text>
</comment>
<keyword evidence="4 6" id="KW-1133">Transmembrane helix</keyword>
<keyword evidence="5 6" id="KW-0472">Membrane</keyword>
<feature type="transmembrane region" description="Helical" evidence="6">
    <location>
        <begin position="243"/>
        <end position="265"/>
    </location>
</feature>
<keyword evidence="8" id="KW-1185">Reference proteome</keyword>
<dbReference type="PANTHER" id="PTHR16932">
    <property type="entry name" value="INTERFERON ALPHA-INDUCIBLE PROTEIN 27"/>
    <property type="match status" value="1"/>
</dbReference>
<dbReference type="Gene3D" id="6.10.110.10">
    <property type="match status" value="1"/>
</dbReference>
<evidence type="ECO:0000256" key="1">
    <source>
        <dbReference type="ARBA" id="ARBA00004141"/>
    </source>
</evidence>
<comment type="subcellular location">
    <subcellularLocation>
        <location evidence="1">Membrane</location>
        <topology evidence="1">Multi-pass membrane protein</topology>
    </subcellularLocation>
</comment>
<evidence type="ECO:0000313" key="8">
    <source>
        <dbReference type="Proteomes" id="UP000316270"/>
    </source>
</evidence>
<evidence type="ECO:0000256" key="6">
    <source>
        <dbReference type="SAM" id="Phobius"/>
    </source>
</evidence>
<name>A0A517KWY2_9PEZI</name>
<feature type="transmembrane region" description="Helical" evidence="6">
    <location>
        <begin position="209"/>
        <end position="231"/>
    </location>
</feature>
<dbReference type="GO" id="GO:0016020">
    <property type="term" value="C:membrane"/>
    <property type="evidence" value="ECO:0007669"/>
    <property type="project" value="UniProtKB-SubCell"/>
</dbReference>
<gene>
    <name evidence="7" type="ORF">FKW77_008165</name>
</gene>
<evidence type="ECO:0000313" key="7">
    <source>
        <dbReference type="EMBL" id="QDS67891.1"/>
    </source>
</evidence>
<dbReference type="Proteomes" id="UP000316270">
    <property type="component" value="Chromosome 1"/>
</dbReference>
<dbReference type="PANTHER" id="PTHR16932:SF18">
    <property type="entry name" value="INTERFERON, ALPHA-INDUCIBLE PROTEIN 27-LIKE 2"/>
    <property type="match status" value="1"/>
</dbReference>
<evidence type="ECO:0000256" key="2">
    <source>
        <dbReference type="ARBA" id="ARBA00007262"/>
    </source>
</evidence>
<evidence type="ECO:0000256" key="4">
    <source>
        <dbReference type="ARBA" id="ARBA00022989"/>
    </source>
</evidence>
<dbReference type="STRING" id="50376.A0A517KWY2"/>
<keyword evidence="3 6" id="KW-0812">Transmembrane</keyword>
<sequence>MSFWNHAFSAVGDAIHHVQHEVIPNAHHTVEDTAEQVGHDFHHHVAPAVEGVTAHAQDEIVPVVHHTVEGTAEQVDHDFHHHVAPAVEGVITHVGNDIAPAIAFNVAHQVHYHIIPAVAHIGGVIHNIGSVLKEAIDTAIAHFREMLGENFEKAPRVLLQSVEEAGNWVKANPGKTALLVVCVLGIVAPVIIVGPALACLGFGAGGVAAGSAAAGIQAGMGGVAAGSAFALLQSAGAGGAGLLIVNGIVQGVAGVGLASTIAASVSESKAIEENKY</sequence>
<dbReference type="OrthoDB" id="10464191at2759"/>
<organism evidence="7 8">
    <name type="scientific">Venturia effusa</name>
    <dbReference type="NCBI Taxonomy" id="50376"/>
    <lineage>
        <taxon>Eukaryota</taxon>
        <taxon>Fungi</taxon>
        <taxon>Dikarya</taxon>
        <taxon>Ascomycota</taxon>
        <taxon>Pezizomycotina</taxon>
        <taxon>Dothideomycetes</taxon>
        <taxon>Pleosporomycetidae</taxon>
        <taxon>Venturiales</taxon>
        <taxon>Venturiaceae</taxon>
        <taxon>Venturia</taxon>
    </lineage>
</organism>
<dbReference type="InterPro" id="IPR038213">
    <property type="entry name" value="IFI6/IFI27-like_sf"/>
</dbReference>
<feature type="transmembrane region" description="Helical" evidence="6">
    <location>
        <begin position="177"/>
        <end position="203"/>
    </location>
</feature>
<evidence type="ECO:0000256" key="3">
    <source>
        <dbReference type="ARBA" id="ARBA00022692"/>
    </source>
</evidence>
<evidence type="ECO:0000256" key="5">
    <source>
        <dbReference type="ARBA" id="ARBA00023136"/>
    </source>
</evidence>
<dbReference type="InterPro" id="IPR009311">
    <property type="entry name" value="IFI6/IFI27-like"/>
</dbReference>
<proteinExistence type="inferred from homology"/>
<dbReference type="AlphaFoldDB" id="A0A517KWY2"/>
<dbReference type="Pfam" id="PF06140">
    <property type="entry name" value="Ifi-6-16"/>
    <property type="match status" value="1"/>
</dbReference>